<dbReference type="PROSITE" id="PS00792">
    <property type="entry name" value="DHPS_1"/>
    <property type="match status" value="1"/>
</dbReference>
<keyword evidence="17" id="KW-0511">Multifunctional enzyme</keyword>
<dbReference type="NCBIfam" id="TIGR01498">
    <property type="entry name" value="folK"/>
    <property type="match status" value="1"/>
</dbReference>
<evidence type="ECO:0000256" key="14">
    <source>
        <dbReference type="ARBA" id="ARBA00022840"/>
    </source>
</evidence>
<name>A0A1D8N3H4_YARLL</name>
<dbReference type="InterPro" id="IPR000550">
    <property type="entry name" value="Hppk"/>
</dbReference>
<dbReference type="eggNOG" id="KOG2544">
    <property type="taxonomic scope" value="Eukaryota"/>
</dbReference>
<accession>A0A1D8N3H4</accession>
<dbReference type="PROSITE" id="PS50972">
    <property type="entry name" value="PTERIN_BINDING"/>
    <property type="match status" value="1"/>
</dbReference>
<dbReference type="PANTHER" id="PTHR20941">
    <property type="entry name" value="FOLATE SYNTHESIS PROTEINS"/>
    <property type="match status" value="1"/>
</dbReference>
<evidence type="ECO:0000313" key="23">
    <source>
        <dbReference type="EMBL" id="AOW00183.1"/>
    </source>
</evidence>
<evidence type="ECO:0000256" key="4">
    <source>
        <dbReference type="ARBA" id="ARBA00001946"/>
    </source>
</evidence>
<evidence type="ECO:0000256" key="3">
    <source>
        <dbReference type="ARBA" id="ARBA00001353"/>
    </source>
</evidence>
<dbReference type="GO" id="GO:0004156">
    <property type="term" value="F:dihydropteroate synthase activity"/>
    <property type="evidence" value="ECO:0007669"/>
    <property type="project" value="UniProtKB-UniRule"/>
</dbReference>
<dbReference type="Pfam" id="PF01288">
    <property type="entry name" value="HPPK"/>
    <property type="match status" value="1"/>
</dbReference>
<proteinExistence type="inferred from homology"/>
<evidence type="ECO:0000256" key="16">
    <source>
        <dbReference type="ARBA" id="ARBA00022909"/>
    </source>
</evidence>
<evidence type="ECO:0000256" key="21">
    <source>
        <dbReference type="PIRNR" id="PIRNR000741"/>
    </source>
</evidence>
<comment type="similarity">
    <text evidence="9 21">In the C-terminal section; belongs to the DHPS family.</text>
</comment>
<dbReference type="SUPFAM" id="SSF55620">
    <property type="entry name" value="Tetrahydrobiopterin biosynthesis enzymes-like"/>
    <property type="match status" value="2"/>
</dbReference>
<evidence type="ECO:0000256" key="9">
    <source>
        <dbReference type="ARBA" id="ARBA00009951"/>
    </source>
</evidence>
<dbReference type="AlphaFoldDB" id="A0A1D8N3H4"/>
<evidence type="ECO:0000256" key="2">
    <source>
        <dbReference type="ARBA" id="ARBA00000198"/>
    </source>
</evidence>
<comment type="similarity">
    <text evidence="8 21">In the N-terminal section; belongs to the DHNA family.</text>
</comment>
<dbReference type="InterPro" id="IPR016261">
    <property type="entry name" value="Folic_acid_synth"/>
</dbReference>
<evidence type="ECO:0000256" key="7">
    <source>
        <dbReference type="ARBA" id="ARBA00005051"/>
    </source>
</evidence>
<evidence type="ECO:0000256" key="1">
    <source>
        <dbReference type="ARBA" id="ARBA00000012"/>
    </source>
</evidence>
<dbReference type="Proteomes" id="UP000182444">
    <property type="component" value="Chromosome 1A"/>
</dbReference>
<comment type="pathway">
    <text evidence="5">Cofactor biosynthesis; tetrahydrofolate biosynthesis; 7,8-dihydrofolate from 2-amino-4-hydroxy-6-hydroxymethyl-7,8-dihydropteridine diphosphate and 4-aminobenzoate: step 1/2.</text>
</comment>
<dbReference type="Pfam" id="PF00809">
    <property type="entry name" value="Pterin_bind"/>
    <property type="match status" value="1"/>
</dbReference>
<dbReference type="NCBIfam" id="TIGR00526">
    <property type="entry name" value="folB_dom"/>
    <property type="match status" value="2"/>
</dbReference>
<evidence type="ECO:0000256" key="13">
    <source>
        <dbReference type="ARBA" id="ARBA00022777"/>
    </source>
</evidence>
<dbReference type="PANTHER" id="PTHR20941:SF1">
    <property type="entry name" value="FOLIC ACID SYNTHESIS PROTEIN FOL1"/>
    <property type="match status" value="1"/>
</dbReference>
<dbReference type="NCBIfam" id="TIGR01496">
    <property type="entry name" value="DHPS"/>
    <property type="match status" value="1"/>
</dbReference>
<comment type="pathway">
    <text evidence="6">Cofactor biosynthesis; tetrahydrofolate biosynthesis; 2-amino-4-hydroxy-6-hydroxymethyl-7,8-dihydropteridine diphosphate from 7,8-dihydroneopterin triphosphate: step 3/4.</text>
</comment>
<dbReference type="CDD" id="cd00483">
    <property type="entry name" value="HPPK"/>
    <property type="match status" value="1"/>
</dbReference>
<keyword evidence="12 21" id="KW-0547">Nucleotide-binding</keyword>
<evidence type="ECO:0000256" key="19">
    <source>
        <dbReference type="ARBA" id="ARBA00061548"/>
    </source>
</evidence>
<dbReference type="VEuPathDB" id="FungiDB:YALI1_A03069g"/>
<dbReference type="GO" id="GO:0046654">
    <property type="term" value="P:tetrahydrofolate biosynthetic process"/>
    <property type="evidence" value="ECO:0007669"/>
    <property type="project" value="UniProtKB-UniRule"/>
</dbReference>
<dbReference type="KEGG" id="yli:2906386"/>
<dbReference type="CDD" id="cd00534">
    <property type="entry name" value="DHNA_DHNTPE"/>
    <property type="match status" value="1"/>
</dbReference>
<evidence type="ECO:0000256" key="5">
    <source>
        <dbReference type="ARBA" id="ARBA00004763"/>
    </source>
</evidence>
<evidence type="ECO:0000259" key="22">
    <source>
        <dbReference type="PROSITE" id="PS50972"/>
    </source>
</evidence>
<keyword evidence="13 21" id="KW-0418">Kinase</keyword>
<dbReference type="GO" id="GO:0016301">
    <property type="term" value="F:kinase activity"/>
    <property type="evidence" value="ECO:0007669"/>
    <property type="project" value="UniProtKB-UniRule"/>
</dbReference>
<comment type="function">
    <text evidence="18 21">Catalyzes three sequential steps of tetrahydrofolate biosynthesis.</text>
</comment>
<keyword evidence="10 21" id="KW-0808">Transferase</keyword>
<comment type="similarity">
    <text evidence="19 21">In the central section; belongs to the HPPK family.</text>
</comment>
<dbReference type="SUPFAM" id="SSF51717">
    <property type="entry name" value="Dihydropteroate synthetase-like"/>
    <property type="match status" value="1"/>
</dbReference>
<evidence type="ECO:0000313" key="24">
    <source>
        <dbReference type="Proteomes" id="UP000182444"/>
    </source>
</evidence>
<dbReference type="Gene3D" id="3.30.70.560">
    <property type="entry name" value="7,8-Dihydro-6-hydroxymethylpterin-pyrophosphokinase HPPK"/>
    <property type="match status" value="1"/>
</dbReference>
<dbReference type="InterPro" id="IPR045031">
    <property type="entry name" value="DHP_synth-like"/>
</dbReference>
<evidence type="ECO:0000256" key="15">
    <source>
        <dbReference type="ARBA" id="ARBA00022842"/>
    </source>
</evidence>
<evidence type="ECO:0000256" key="6">
    <source>
        <dbReference type="ARBA" id="ARBA00005013"/>
    </source>
</evidence>
<dbReference type="InterPro" id="IPR011005">
    <property type="entry name" value="Dihydropteroate_synth-like_sf"/>
</dbReference>
<comment type="catalytic activity">
    <reaction evidence="1">
        <text>(7,8-dihydropterin-6-yl)methyl diphosphate + 4-aminobenzoate = 7,8-dihydropteroate + diphosphate</text>
        <dbReference type="Rhea" id="RHEA:19949"/>
        <dbReference type="ChEBI" id="CHEBI:17836"/>
        <dbReference type="ChEBI" id="CHEBI:17839"/>
        <dbReference type="ChEBI" id="CHEBI:33019"/>
        <dbReference type="ChEBI" id="CHEBI:72950"/>
        <dbReference type="EC" id="2.5.1.15"/>
    </reaction>
</comment>
<dbReference type="Gene3D" id="3.20.20.20">
    <property type="entry name" value="Dihydropteroate synthase-like"/>
    <property type="match status" value="1"/>
</dbReference>
<dbReference type="SUPFAM" id="SSF55083">
    <property type="entry name" value="6-hydroxymethyl-7,8-dihydropterin pyrophosphokinase, HPPK"/>
    <property type="match status" value="1"/>
</dbReference>
<dbReference type="GO" id="GO:0004150">
    <property type="term" value="F:dihydroneopterin aldolase activity"/>
    <property type="evidence" value="ECO:0007669"/>
    <property type="project" value="UniProtKB-UniRule"/>
</dbReference>
<dbReference type="CDD" id="cd00739">
    <property type="entry name" value="DHPS"/>
    <property type="match status" value="1"/>
</dbReference>
<protein>
    <recommendedName>
        <fullName evidence="20 21">Folic acid synthesis protein fol1</fullName>
    </recommendedName>
</protein>
<gene>
    <name evidence="23" type="ORF">YALI1_A03069g</name>
</gene>
<dbReference type="InterPro" id="IPR000489">
    <property type="entry name" value="Pterin-binding_dom"/>
</dbReference>
<evidence type="ECO:0000256" key="20">
    <source>
        <dbReference type="ARBA" id="ARBA00067568"/>
    </source>
</evidence>
<keyword evidence="14 21" id="KW-0067">ATP-binding</keyword>
<keyword evidence="16 21" id="KW-0289">Folate biosynthesis</keyword>
<dbReference type="InterPro" id="IPR035907">
    <property type="entry name" value="Hppk_sf"/>
</dbReference>
<evidence type="ECO:0000256" key="17">
    <source>
        <dbReference type="ARBA" id="ARBA00023268"/>
    </source>
</evidence>
<dbReference type="Gene3D" id="3.30.1130.10">
    <property type="match status" value="2"/>
</dbReference>
<keyword evidence="15 21" id="KW-0460">Magnesium</keyword>
<dbReference type="VEuPathDB" id="FungiDB:YALI0_A02541g"/>
<dbReference type="FunFam" id="3.20.20.20:FF:000006">
    <property type="entry name" value="Dihydropteroate synthase"/>
    <property type="match status" value="1"/>
</dbReference>
<dbReference type="PIRSF" id="PIRSF000741">
    <property type="entry name" value="Folic_acid_synth"/>
    <property type="match status" value="1"/>
</dbReference>
<dbReference type="GO" id="GO:0005740">
    <property type="term" value="C:mitochondrial envelope"/>
    <property type="evidence" value="ECO:0007669"/>
    <property type="project" value="TreeGrafter"/>
</dbReference>
<dbReference type="Pfam" id="PF02152">
    <property type="entry name" value="FolB"/>
    <property type="match status" value="2"/>
</dbReference>
<evidence type="ECO:0000256" key="10">
    <source>
        <dbReference type="ARBA" id="ARBA00022679"/>
    </source>
</evidence>
<dbReference type="GO" id="GO:0003848">
    <property type="term" value="F:2-amino-4-hydroxy-6-hydroxymethyldihydropteridine diphosphokinase activity"/>
    <property type="evidence" value="ECO:0007669"/>
    <property type="project" value="UniProtKB-UniRule"/>
</dbReference>
<dbReference type="RefSeq" id="XP_499696.3">
    <property type="nucleotide sequence ID" value="XM_499696.3"/>
</dbReference>
<comment type="pathway">
    <text evidence="7">Cofactor biosynthesis; tetrahydrofolate biosynthesis; 2-amino-4-hydroxy-6-hydroxymethyl-7,8-dihydropteridine diphosphate from 7,8-dihydroneopterin triphosphate: step 4/4.</text>
</comment>
<keyword evidence="11 21" id="KW-0479">Metal-binding</keyword>
<dbReference type="GO" id="GO:0005524">
    <property type="term" value="F:ATP binding"/>
    <property type="evidence" value="ECO:0007669"/>
    <property type="project" value="UniProtKB-UniRule"/>
</dbReference>
<keyword evidence="21" id="KW-0456">Lyase</keyword>
<dbReference type="InterPro" id="IPR043133">
    <property type="entry name" value="GTP-CH-I_C/QueF"/>
</dbReference>
<dbReference type="GO" id="GO:0046872">
    <property type="term" value="F:metal ion binding"/>
    <property type="evidence" value="ECO:0007669"/>
    <property type="project" value="UniProtKB-UniRule"/>
</dbReference>
<dbReference type="InterPro" id="IPR006157">
    <property type="entry name" value="FolB_dom"/>
</dbReference>
<comment type="catalytic activity">
    <reaction evidence="3">
        <text>7,8-dihydroneopterin = 6-hydroxymethyl-7,8-dihydropterin + glycolaldehyde</text>
        <dbReference type="Rhea" id="RHEA:10540"/>
        <dbReference type="ChEBI" id="CHEBI:17001"/>
        <dbReference type="ChEBI" id="CHEBI:17071"/>
        <dbReference type="ChEBI" id="CHEBI:44841"/>
        <dbReference type="EC" id="4.1.2.25"/>
    </reaction>
</comment>
<evidence type="ECO:0000256" key="18">
    <source>
        <dbReference type="ARBA" id="ARBA00058009"/>
    </source>
</evidence>
<comment type="cofactor">
    <cofactor evidence="4 21">
        <name>Mg(2+)</name>
        <dbReference type="ChEBI" id="CHEBI:18420"/>
    </cofactor>
</comment>
<evidence type="ECO:0000256" key="12">
    <source>
        <dbReference type="ARBA" id="ARBA00022741"/>
    </source>
</evidence>
<organism evidence="23 24">
    <name type="scientific">Yarrowia lipolytica</name>
    <name type="common">Candida lipolytica</name>
    <dbReference type="NCBI Taxonomy" id="4952"/>
    <lineage>
        <taxon>Eukaryota</taxon>
        <taxon>Fungi</taxon>
        <taxon>Dikarya</taxon>
        <taxon>Ascomycota</taxon>
        <taxon>Saccharomycotina</taxon>
        <taxon>Dipodascomycetes</taxon>
        <taxon>Dipodascales</taxon>
        <taxon>Dipodascales incertae sedis</taxon>
        <taxon>Yarrowia</taxon>
    </lineage>
</organism>
<dbReference type="GO" id="GO:0046656">
    <property type="term" value="P:folic acid biosynthetic process"/>
    <property type="evidence" value="ECO:0007669"/>
    <property type="project" value="UniProtKB-UniRule"/>
</dbReference>
<dbReference type="UniPathway" id="UPA00077">
    <property type="reaction ID" value="UER00155"/>
</dbReference>
<feature type="domain" description="Pterin-binding" evidence="22">
    <location>
        <begin position="477"/>
        <end position="749"/>
    </location>
</feature>
<comment type="catalytic activity">
    <reaction evidence="2">
        <text>6-hydroxymethyl-7,8-dihydropterin + ATP = (7,8-dihydropterin-6-yl)methyl diphosphate + AMP + H(+)</text>
        <dbReference type="Rhea" id="RHEA:11412"/>
        <dbReference type="ChEBI" id="CHEBI:15378"/>
        <dbReference type="ChEBI" id="CHEBI:30616"/>
        <dbReference type="ChEBI" id="CHEBI:44841"/>
        <dbReference type="ChEBI" id="CHEBI:72950"/>
        <dbReference type="ChEBI" id="CHEBI:456215"/>
        <dbReference type="EC" id="2.7.6.3"/>
    </reaction>
</comment>
<dbReference type="SMART" id="SM00905">
    <property type="entry name" value="FolB"/>
    <property type="match status" value="2"/>
</dbReference>
<reference evidence="23 24" key="1">
    <citation type="journal article" date="2016" name="PLoS ONE">
        <title>Sequence Assembly of Yarrowia lipolytica Strain W29/CLIB89 Shows Transposable Element Diversity.</title>
        <authorList>
            <person name="Magnan C."/>
            <person name="Yu J."/>
            <person name="Chang I."/>
            <person name="Jahn E."/>
            <person name="Kanomata Y."/>
            <person name="Wu J."/>
            <person name="Zeller M."/>
            <person name="Oakes M."/>
            <person name="Baldi P."/>
            <person name="Sandmeyer S."/>
        </authorList>
    </citation>
    <scope>NUCLEOTIDE SEQUENCE [LARGE SCALE GENOMIC DNA]</scope>
    <source>
        <strain evidence="24">CLIB89(W29)</strain>
    </source>
</reference>
<dbReference type="PROSITE" id="PS00793">
    <property type="entry name" value="DHPS_2"/>
    <property type="match status" value="1"/>
</dbReference>
<dbReference type="GeneID" id="2906386"/>
<dbReference type="InterPro" id="IPR006390">
    <property type="entry name" value="DHP_synth_dom"/>
</dbReference>
<evidence type="ECO:0000256" key="11">
    <source>
        <dbReference type="ARBA" id="ARBA00022723"/>
    </source>
</evidence>
<dbReference type="EMBL" id="CP017553">
    <property type="protein sequence ID" value="AOW00183.1"/>
    <property type="molecule type" value="Genomic_DNA"/>
</dbReference>
<sequence>MVSEAIPDRPLSNTASDSTRSKDVVFLKDLLLKTFIGVDAWQRNEAQPVEVSMWMKTSIAKSGALDHLPDSINYATVCEEVTKLVETNKFNSLEHIADAISTRILTSGCGAAWAMIKVSKPRALLRAQSATIQIIRELDPYTGKISTPANHTDVVSISGLNIVTIIGINAGERIHRQNITIDLILYKPQNSPVGFDKAYNFRNVVDVVVDHVEASEYKTVEALVTSVADVLCSKLGVEKATVTAKKPSALTFAKAAGVEITRSKDRLKSEYVLSNEDKPKDASLKHEVYIAFGSNVGNPFYNISEAIKELEKAGIEVKDVSHYYISEPMFVQDQQRFINGVLRVFTSLEPIALLDVTQNIESEKLKRVKEVEKGPRSIDLDIILYDDRVFKHPRLTIPHAGVIDRSFVLKPLLDVLPSDRLHPVTMKSFKEHLGLLPKSSNVQKSSDLNEVVPVGSLESETGRFLEFDIEQRKNRPTQLMGIMNITPDSFSDGGKFTVENAVEEAKRMVAEGADIIDIGGQSTRPGADTVSVEEELKRVIPVVEKIRSCEKLKNVILSIDSFYSQVAEEAIKAGADIINDVTAGCYDAQMLPTVAKLGVPIILNHSREDVKNNTYTLAANEKSTHVNITEEEEFVAVLAREMQEIVKKARDSGLRSHQIILDPGVGFAKNLKQNLWTLKNQEVIRTKGNLNNYAWLIGTSRKKFIGTITDQEVAADRLLGTAATVTAAIQQGADIVRVHDVKDIKQTIKMSDAIYKQLY</sequence>
<evidence type="ECO:0000256" key="8">
    <source>
        <dbReference type="ARBA" id="ARBA00009640"/>
    </source>
</evidence>